<dbReference type="HOGENOM" id="CLU_071472_5_2_10"/>
<gene>
    <name evidence="1" type="primary">yhbH</name>
    <name evidence="1" type="ordered locus">SGRA_2302</name>
</gene>
<dbReference type="Gene3D" id="3.30.160.100">
    <property type="entry name" value="Ribosome hibernation promotion factor-like"/>
    <property type="match status" value="1"/>
</dbReference>
<dbReference type="EMBL" id="CP002831">
    <property type="protein sequence ID" value="AFC25031.1"/>
    <property type="molecule type" value="Genomic_DNA"/>
</dbReference>
<reference evidence="1 2" key="1">
    <citation type="journal article" date="2012" name="Stand. Genomic Sci.">
        <title>Complete genome sequencing and analysis of Saprospira grandis str. Lewin, a predatory marine bacterium.</title>
        <authorList>
            <person name="Saw J.H."/>
            <person name="Yuryev A."/>
            <person name="Kanbe M."/>
            <person name="Hou S."/>
            <person name="Young A.G."/>
            <person name="Aizawa S."/>
            <person name="Alam M."/>
        </authorList>
    </citation>
    <scope>NUCLEOTIDE SEQUENCE [LARGE SCALE GENOMIC DNA]</scope>
    <source>
        <strain evidence="1 2">Lewin</strain>
    </source>
</reference>
<evidence type="ECO:0000313" key="2">
    <source>
        <dbReference type="Proteomes" id="UP000007519"/>
    </source>
</evidence>
<dbReference type="SUPFAM" id="SSF69754">
    <property type="entry name" value="Ribosome binding protein Y (YfiA homologue)"/>
    <property type="match status" value="1"/>
</dbReference>
<accession>H6L447</accession>
<evidence type="ECO:0000313" key="1">
    <source>
        <dbReference type="EMBL" id="AFC25031.1"/>
    </source>
</evidence>
<dbReference type="Proteomes" id="UP000007519">
    <property type="component" value="Chromosome"/>
</dbReference>
<dbReference type="OrthoDB" id="9808702at2"/>
<dbReference type="KEGG" id="sgn:SGRA_2302"/>
<sequence>MDIRTQSIHFDADVKLLDFIDKKVGKLSTFLDRIVSADVIMKLEKTGQIQDKVVEIKLNVPGNVLLAKETCKSFEEAVDLCAESLRRQLLKYKGKVLDRH</sequence>
<dbReference type="STRING" id="984262.SGRA_2302"/>
<dbReference type="RefSeq" id="WP_015692646.1">
    <property type="nucleotide sequence ID" value="NC_016940.1"/>
</dbReference>
<organism evidence="1 2">
    <name type="scientific">Saprospira grandis (strain Lewin)</name>
    <dbReference type="NCBI Taxonomy" id="984262"/>
    <lineage>
        <taxon>Bacteria</taxon>
        <taxon>Pseudomonadati</taxon>
        <taxon>Bacteroidota</taxon>
        <taxon>Saprospiria</taxon>
        <taxon>Saprospirales</taxon>
        <taxon>Saprospiraceae</taxon>
        <taxon>Saprospira</taxon>
    </lineage>
</organism>
<dbReference type="InterPro" id="IPR036567">
    <property type="entry name" value="RHF-like"/>
</dbReference>
<dbReference type="InterPro" id="IPR003489">
    <property type="entry name" value="RHF/RaiA"/>
</dbReference>
<keyword evidence="2" id="KW-1185">Reference proteome</keyword>
<dbReference type="eggNOG" id="COG1544">
    <property type="taxonomic scope" value="Bacteria"/>
</dbReference>
<dbReference type="CDD" id="cd00552">
    <property type="entry name" value="RaiA"/>
    <property type="match status" value="1"/>
</dbReference>
<dbReference type="AlphaFoldDB" id="H6L447"/>
<dbReference type="Pfam" id="PF02482">
    <property type="entry name" value="Ribosomal_S30AE"/>
    <property type="match status" value="1"/>
</dbReference>
<protein>
    <submittedName>
        <fullName evidence="1">Ribosomal subunit interface protein</fullName>
    </submittedName>
</protein>
<name>H6L447_SAPGL</name>
<dbReference type="NCBIfam" id="TIGR00741">
    <property type="entry name" value="yfiA"/>
    <property type="match status" value="1"/>
</dbReference>
<proteinExistence type="predicted"/>